<feature type="chain" id="PRO_5029517601" evidence="15">
    <location>
        <begin position="23"/>
        <end position="225"/>
    </location>
</feature>
<dbReference type="InterPro" id="IPR007110">
    <property type="entry name" value="Ig-like_dom"/>
</dbReference>
<keyword evidence="4 15" id="KW-0732">Signal</keyword>
<dbReference type="PANTHER" id="PTHR10441">
    <property type="entry name" value="CD8 ALPHA CHAIN"/>
    <property type="match status" value="1"/>
</dbReference>
<evidence type="ECO:0000256" key="1">
    <source>
        <dbReference type="ARBA" id="ARBA00004251"/>
    </source>
</evidence>
<protein>
    <submittedName>
        <fullName evidence="17">CD8A protein</fullName>
    </submittedName>
</protein>
<evidence type="ECO:0000256" key="9">
    <source>
        <dbReference type="ARBA" id="ARBA00023139"/>
    </source>
</evidence>
<dbReference type="SUPFAM" id="SSF48726">
    <property type="entry name" value="Immunoglobulin"/>
    <property type="match status" value="1"/>
</dbReference>
<evidence type="ECO:0000256" key="4">
    <source>
        <dbReference type="ARBA" id="ARBA00022729"/>
    </source>
</evidence>
<dbReference type="AlphaFoldDB" id="A0A7K4YEZ7"/>
<feature type="domain" description="Ig-like" evidence="16">
    <location>
        <begin position="5"/>
        <end position="129"/>
    </location>
</feature>
<evidence type="ECO:0000256" key="3">
    <source>
        <dbReference type="ARBA" id="ARBA00022692"/>
    </source>
</evidence>
<dbReference type="GO" id="GO:0002456">
    <property type="term" value="P:T cell mediated immunity"/>
    <property type="evidence" value="ECO:0007669"/>
    <property type="project" value="TreeGrafter"/>
</dbReference>
<dbReference type="PANTHER" id="PTHR10441:SF2">
    <property type="entry name" value="T-CELL SURFACE GLYCOPROTEIN CD8 ALPHA CHAIN"/>
    <property type="match status" value="1"/>
</dbReference>
<dbReference type="InterPro" id="IPR013106">
    <property type="entry name" value="Ig_V-set"/>
</dbReference>
<dbReference type="GO" id="GO:0045065">
    <property type="term" value="P:cytotoxic T cell differentiation"/>
    <property type="evidence" value="ECO:0007669"/>
    <property type="project" value="TreeGrafter"/>
</dbReference>
<gene>
    <name evidence="17" type="primary">Cd8a</name>
    <name evidence="17" type="ORF">BUCABY_R00598</name>
</gene>
<evidence type="ECO:0000256" key="15">
    <source>
        <dbReference type="SAM" id="SignalP"/>
    </source>
</evidence>
<dbReference type="InterPro" id="IPR013783">
    <property type="entry name" value="Ig-like_fold"/>
</dbReference>
<organism evidence="17 18">
    <name type="scientific">Bucorvus abyssinicus</name>
    <name type="common">Northern ground-hornbill</name>
    <name type="synonym">Abyssinian ground-hornbill</name>
    <dbReference type="NCBI Taxonomy" id="153643"/>
    <lineage>
        <taxon>Eukaryota</taxon>
        <taxon>Metazoa</taxon>
        <taxon>Chordata</taxon>
        <taxon>Craniata</taxon>
        <taxon>Vertebrata</taxon>
        <taxon>Euteleostomi</taxon>
        <taxon>Archelosauria</taxon>
        <taxon>Archosauria</taxon>
        <taxon>Dinosauria</taxon>
        <taxon>Saurischia</taxon>
        <taxon>Theropoda</taxon>
        <taxon>Coelurosauria</taxon>
        <taxon>Aves</taxon>
        <taxon>Neognathae</taxon>
        <taxon>Neoaves</taxon>
        <taxon>Telluraves</taxon>
        <taxon>Coraciimorphae</taxon>
        <taxon>Bucerotiformes</taxon>
        <taxon>Bucorvidae</taxon>
        <taxon>Bucorvus</taxon>
    </lineage>
</organism>
<evidence type="ECO:0000256" key="6">
    <source>
        <dbReference type="ARBA" id="ARBA00022989"/>
    </source>
</evidence>
<dbReference type="Gene3D" id="2.60.40.10">
    <property type="entry name" value="Immunoglobulins"/>
    <property type="match status" value="1"/>
</dbReference>
<keyword evidence="7" id="KW-1064">Adaptive immunity</keyword>
<dbReference type="GO" id="GO:0007166">
    <property type="term" value="P:cell surface receptor signaling pathway"/>
    <property type="evidence" value="ECO:0007669"/>
    <property type="project" value="TreeGrafter"/>
</dbReference>
<dbReference type="InterPro" id="IPR036179">
    <property type="entry name" value="Ig-like_dom_sf"/>
</dbReference>
<evidence type="ECO:0000256" key="5">
    <source>
        <dbReference type="ARBA" id="ARBA00022859"/>
    </source>
</evidence>
<keyword evidence="10" id="KW-1015">Disulfide bond</keyword>
<evidence type="ECO:0000256" key="8">
    <source>
        <dbReference type="ARBA" id="ARBA00023136"/>
    </source>
</evidence>
<keyword evidence="3 14" id="KW-0812">Transmembrane</keyword>
<comment type="subcellular location">
    <subcellularLocation>
        <location evidence="1">Cell membrane</location>
        <topology evidence="1">Single-pass type I membrane protein</topology>
    </subcellularLocation>
</comment>
<accession>A0A7K4YEZ7</accession>
<evidence type="ECO:0000313" key="17">
    <source>
        <dbReference type="EMBL" id="NWR57637.1"/>
    </source>
</evidence>
<evidence type="ECO:0000256" key="7">
    <source>
        <dbReference type="ARBA" id="ARBA00023130"/>
    </source>
</evidence>
<evidence type="ECO:0000256" key="11">
    <source>
        <dbReference type="ARBA" id="ARBA00023180"/>
    </source>
</evidence>
<dbReference type="SMART" id="SM00406">
    <property type="entry name" value="IGv"/>
    <property type="match status" value="1"/>
</dbReference>
<keyword evidence="9" id="KW-0564">Palmitate</keyword>
<keyword evidence="6 14" id="KW-1133">Transmembrane helix</keyword>
<evidence type="ECO:0000256" key="14">
    <source>
        <dbReference type="SAM" id="Phobius"/>
    </source>
</evidence>
<dbReference type="FunFam" id="2.60.40.10:FF:001514">
    <property type="entry name" value="CD8 alpha chain"/>
    <property type="match status" value="1"/>
</dbReference>
<name>A0A7K4YEZ7_BUCAB</name>
<keyword evidence="13" id="KW-0393">Immunoglobulin domain</keyword>
<dbReference type="InterPro" id="IPR015468">
    <property type="entry name" value="CD8_asu"/>
</dbReference>
<reference evidence="17 18" key="1">
    <citation type="submission" date="2019-09" db="EMBL/GenBank/DDBJ databases">
        <title>Bird 10,000 Genomes (B10K) Project - Family phase.</title>
        <authorList>
            <person name="Zhang G."/>
        </authorList>
    </citation>
    <scope>NUCLEOTIDE SEQUENCE [LARGE SCALE GENOMIC DNA]</scope>
    <source>
        <strain evidence="17">B10K-DU-012-80</strain>
    </source>
</reference>
<keyword evidence="2" id="KW-1003">Cell membrane</keyword>
<evidence type="ECO:0000256" key="13">
    <source>
        <dbReference type="ARBA" id="ARBA00023319"/>
    </source>
</evidence>
<proteinExistence type="predicted"/>
<keyword evidence="11" id="KW-0325">Glycoprotein</keyword>
<feature type="non-terminal residue" evidence="17">
    <location>
        <position position="225"/>
    </location>
</feature>
<sequence>MARSPALLLLLSLGLCEYGHWAGHLLHRQGQVRFRDSTHPQMGKRLELECVGADSDYGISWIRQDKDGTLRFIVFINSLSQATFQGNEKARFEVRKHGGIYQLVVKSFKPEDEGSYFCVLNNNRMLHFSSGQPAFLPVTTIATPTTAAPTTQHGITKNDTCLKTPHPGSPAAGRERRRAGLCKWNSCNILIWVPLTGTCLLLLIALVVTVLLCQRTRRRRCRCKR</sequence>
<dbReference type="OrthoDB" id="9906515at2759"/>
<dbReference type="Pfam" id="PF07686">
    <property type="entry name" value="V-set"/>
    <property type="match status" value="1"/>
</dbReference>
<keyword evidence="5" id="KW-0391">Immunity</keyword>
<feature type="non-terminal residue" evidence="17">
    <location>
        <position position="1"/>
    </location>
</feature>
<keyword evidence="8 14" id="KW-0472">Membrane</keyword>
<evidence type="ECO:0000256" key="12">
    <source>
        <dbReference type="ARBA" id="ARBA00023288"/>
    </source>
</evidence>
<evidence type="ECO:0000256" key="10">
    <source>
        <dbReference type="ARBA" id="ARBA00023157"/>
    </source>
</evidence>
<evidence type="ECO:0000256" key="2">
    <source>
        <dbReference type="ARBA" id="ARBA00022475"/>
    </source>
</evidence>
<keyword evidence="12" id="KW-0449">Lipoprotein</keyword>
<evidence type="ECO:0000259" key="16">
    <source>
        <dbReference type="PROSITE" id="PS50835"/>
    </source>
</evidence>
<dbReference type="EMBL" id="VYZL01001515">
    <property type="protein sequence ID" value="NWR57637.1"/>
    <property type="molecule type" value="Genomic_DNA"/>
</dbReference>
<keyword evidence="18" id="KW-1185">Reference proteome</keyword>
<evidence type="ECO:0000313" key="18">
    <source>
        <dbReference type="Proteomes" id="UP000551127"/>
    </source>
</evidence>
<dbReference type="PROSITE" id="PS50835">
    <property type="entry name" value="IG_LIKE"/>
    <property type="match status" value="1"/>
</dbReference>
<feature type="transmembrane region" description="Helical" evidence="14">
    <location>
        <begin position="189"/>
        <end position="212"/>
    </location>
</feature>
<feature type="signal peptide" evidence="15">
    <location>
        <begin position="1"/>
        <end position="22"/>
    </location>
</feature>
<dbReference type="Proteomes" id="UP000551127">
    <property type="component" value="Unassembled WGS sequence"/>
</dbReference>
<dbReference type="GO" id="GO:0009897">
    <property type="term" value="C:external side of plasma membrane"/>
    <property type="evidence" value="ECO:0007669"/>
    <property type="project" value="TreeGrafter"/>
</dbReference>
<comment type="caution">
    <text evidence="17">The sequence shown here is derived from an EMBL/GenBank/DDBJ whole genome shotgun (WGS) entry which is preliminary data.</text>
</comment>